<feature type="region of interest" description="Disordered" evidence="1">
    <location>
        <begin position="475"/>
        <end position="537"/>
    </location>
</feature>
<evidence type="ECO:0000256" key="1">
    <source>
        <dbReference type="SAM" id="MobiDB-lite"/>
    </source>
</evidence>
<comment type="caution">
    <text evidence="2">The sequence shown here is derived from an EMBL/GenBank/DDBJ whole genome shotgun (WGS) entry which is preliminary data.</text>
</comment>
<organism evidence="2 3">
    <name type="scientific">Lentinula raphanica</name>
    <dbReference type="NCBI Taxonomy" id="153919"/>
    <lineage>
        <taxon>Eukaryota</taxon>
        <taxon>Fungi</taxon>
        <taxon>Dikarya</taxon>
        <taxon>Basidiomycota</taxon>
        <taxon>Agaricomycotina</taxon>
        <taxon>Agaricomycetes</taxon>
        <taxon>Agaricomycetidae</taxon>
        <taxon>Agaricales</taxon>
        <taxon>Marasmiineae</taxon>
        <taxon>Omphalotaceae</taxon>
        <taxon>Lentinula</taxon>
    </lineage>
</organism>
<evidence type="ECO:0000313" key="2">
    <source>
        <dbReference type="EMBL" id="KAJ3832436.1"/>
    </source>
</evidence>
<dbReference type="AlphaFoldDB" id="A0AA38NXH4"/>
<feature type="compositionally biased region" description="Polar residues" evidence="1">
    <location>
        <begin position="374"/>
        <end position="408"/>
    </location>
</feature>
<evidence type="ECO:0000313" key="3">
    <source>
        <dbReference type="Proteomes" id="UP001163846"/>
    </source>
</evidence>
<gene>
    <name evidence="2" type="ORF">F5878DRAFT_666578</name>
</gene>
<dbReference type="Proteomes" id="UP001163846">
    <property type="component" value="Unassembled WGS sequence"/>
</dbReference>
<feature type="compositionally biased region" description="Polar residues" evidence="1">
    <location>
        <begin position="475"/>
        <end position="489"/>
    </location>
</feature>
<accession>A0AA38NXH4</accession>
<proteinExistence type="predicted"/>
<protein>
    <submittedName>
        <fullName evidence="2">Uncharacterized protein</fullName>
    </submittedName>
</protein>
<dbReference type="EMBL" id="MU806960">
    <property type="protein sequence ID" value="KAJ3832436.1"/>
    <property type="molecule type" value="Genomic_DNA"/>
</dbReference>
<feature type="compositionally biased region" description="Low complexity" evidence="1">
    <location>
        <begin position="317"/>
        <end position="338"/>
    </location>
</feature>
<keyword evidence="3" id="KW-1185">Reference proteome</keyword>
<name>A0AA38NXH4_9AGAR</name>
<feature type="region of interest" description="Disordered" evidence="1">
    <location>
        <begin position="303"/>
        <end position="338"/>
    </location>
</feature>
<sequence length="579" mass="64350">MLSFYHPTSDIQEGRRLTLATGDWKALYPLKPFATAYRTISTPKPEPHNSKTSDVSRMDDSYNFQFAEANFHEHKRNECSFWSSIMLLLCFRVVAGRRSFSLRENFKIHCQAWASDFAKFRYKTSIATRRESHASHITHTLCSHMKRTLRSDSRKVDSFSVERQHVPPTPVFTATVMEDYRRRLKEAIKTKRLIHFLPGYGMVDFALPLKNDGTMVPIEQKALENYRRTHEFRFPSCLHASNTGMYSETVIRSRRGVLAFACNVKGNFCAYYVPIATLLGAESQVEFEEYDVKTYLGSISTMSALSSPPSAPPDAPQPSTQSISVSMQSPPDSLPQLLSPLEHLPPLLQLPELAPSARSVLLSQPSSEMSFSSQHVEPSFSSQQIESSTASEQVESSTASEQVESSTALEQIEASAYSTRVEASAYSTRVEASASPPWVQLHSLLHNMEHSSAGPSTSLQRLHSFLLAHTLRSSQSPDSAVSTQSSPISPSLRHLPVTPPPPPPPPSQPGSSSRFLDDNHKGKKRAQAPEPLVSTKRIKRFPYQKAVRDRSLSALNATSSTTVATTMVSSNLVFTPIGE</sequence>
<feature type="region of interest" description="Disordered" evidence="1">
    <location>
        <begin position="372"/>
        <end position="408"/>
    </location>
</feature>
<feature type="compositionally biased region" description="Pro residues" evidence="1">
    <location>
        <begin position="497"/>
        <end position="508"/>
    </location>
</feature>
<reference evidence="2" key="1">
    <citation type="submission" date="2022-08" db="EMBL/GenBank/DDBJ databases">
        <authorList>
            <consortium name="DOE Joint Genome Institute"/>
            <person name="Min B."/>
            <person name="Riley R."/>
            <person name="Sierra-Patev S."/>
            <person name="Naranjo-Ortiz M."/>
            <person name="Looney B."/>
            <person name="Konkel Z."/>
            <person name="Slot J.C."/>
            <person name="Sakamoto Y."/>
            <person name="Steenwyk J.L."/>
            <person name="Rokas A."/>
            <person name="Carro J."/>
            <person name="Camarero S."/>
            <person name="Ferreira P."/>
            <person name="Molpeceres G."/>
            <person name="Ruiz-Duenas F.J."/>
            <person name="Serrano A."/>
            <person name="Henrissat B."/>
            <person name="Drula E."/>
            <person name="Hughes K.W."/>
            <person name="Mata J.L."/>
            <person name="Ishikawa N.K."/>
            <person name="Vargas-Isla R."/>
            <person name="Ushijima S."/>
            <person name="Smith C.A."/>
            <person name="Ahrendt S."/>
            <person name="Andreopoulos W."/>
            <person name="He G."/>
            <person name="Labutti K."/>
            <person name="Lipzen A."/>
            <person name="Ng V."/>
            <person name="Sandor L."/>
            <person name="Barry K."/>
            <person name="Martinez A.T."/>
            <person name="Xiao Y."/>
            <person name="Gibbons J.G."/>
            <person name="Terashima K."/>
            <person name="Hibbett D.S."/>
            <person name="Grigoriev I.V."/>
        </authorList>
    </citation>
    <scope>NUCLEOTIDE SEQUENCE</scope>
    <source>
        <strain evidence="2">TFB9207</strain>
    </source>
</reference>